<proteinExistence type="predicted"/>
<sequence length="592" mass="65045">MDKNTPEEVFALDIGTRSVVGIILAKEGKNYRILDHEIIEHENRAMYDGQIHNVNQVIEIVSTIKSNLEERNNKTLNRVAVAAAGRALYTIKSIAERNLSPFHEITEEEVKVMEWDAVRKALQKLDKDFRDINKQWNYHCVGYSVVKYMLGDQIIGNLIGQKGTKMSVEVLATFLPKVVVDSLLTVVYKCGFELDSLTLEPIAASYVVIPPNMRQLNVALVDIGAGTSDIAITREGSIIAYGMVPIAGDEITEKLCEEFLLDYDTGENVKRRLGFEETITFTDILGTTHIKERDEIIQAIDEAVDILALNVSTKIIDINGKLPHAVICIGGGSLTPRLPEKIAHHLNLPKERVGIRGSEIIKRVSGITEDMTGPFAVTPIGIAVNALEKGGLNLIKVEVNGTEVQLFEFGNPTVSDALIQRGISPADIYGAPGMALTFEINGKVKIIKGELGESSKVEVNGKEATLKTPLHNNDKIVFTPGKKGADAAAYIGDFLSEEVFKTIIVNGKAIKVEPDIFMNGRKVSSDQPVQDGCKIVFKEKEMILSDVFNYISIEGKKGSGKLITRINGEDADFTTPVKDGDKIDIYWGEPLL</sequence>
<gene>
    <name evidence="2" type="primary">ftsA_1</name>
    <name evidence="2" type="ORF">H0A61_01907</name>
</gene>
<dbReference type="AlphaFoldDB" id="A0A8A0RQR1"/>
<dbReference type="InterPro" id="IPR043129">
    <property type="entry name" value="ATPase_NBD"/>
</dbReference>
<dbReference type="EMBL" id="CP059066">
    <property type="protein sequence ID" value="QSQ09536.1"/>
    <property type="molecule type" value="Genomic_DNA"/>
</dbReference>
<name>A0A8A0RQR1_9FIRM</name>
<keyword evidence="3" id="KW-1185">Reference proteome</keyword>
<dbReference type="Gene3D" id="3.30.420.40">
    <property type="match status" value="2"/>
</dbReference>
<reference evidence="2" key="1">
    <citation type="submission" date="2020-07" db="EMBL/GenBank/DDBJ databases">
        <title>Koleobacter methoxysyntrophicus gen. nov., sp. nov., a novel anaerobic bacterium isolated from deep subsurface oil field and proposal of Koleobacterales ord. nov. in the phylum Firmicutes.</title>
        <authorList>
            <person name="Sakamoto S."/>
            <person name="Tamaki H."/>
        </authorList>
    </citation>
    <scope>NUCLEOTIDE SEQUENCE</scope>
    <source>
        <strain evidence="2">NRmbB1</strain>
    </source>
</reference>
<dbReference type="Proteomes" id="UP000662904">
    <property type="component" value="Chromosome"/>
</dbReference>
<dbReference type="KEGG" id="kme:H0A61_01907"/>
<feature type="domain" description="SHS2" evidence="1">
    <location>
        <begin position="9"/>
        <end position="208"/>
    </location>
</feature>
<dbReference type="PANTHER" id="PTHR32432">
    <property type="entry name" value="CELL DIVISION PROTEIN FTSA-RELATED"/>
    <property type="match status" value="1"/>
</dbReference>
<dbReference type="InterPro" id="IPR050696">
    <property type="entry name" value="FtsA/MreB"/>
</dbReference>
<protein>
    <submittedName>
        <fullName evidence="2">Cell division protein FtsA</fullName>
    </submittedName>
</protein>
<dbReference type="InterPro" id="IPR003494">
    <property type="entry name" value="SHS2_FtsA"/>
</dbReference>
<evidence type="ECO:0000259" key="1">
    <source>
        <dbReference type="SMART" id="SM00842"/>
    </source>
</evidence>
<dbReference type="RefSeq" id="WP_206706891.1">
    <property type="nucleotide sequence ID" value="NZ_CP059066.1"/>
</dbReference>
<dbReference type="GO" id="GO:0051301">
    <property type="term" value="P:cell division"/>
    <property type="evidence" value="ECO:0007669"/>
    <property type="project" value="UniProtKB-KW"/>
</dbReference>
<dbReference type="PANTHER" id="PTHR32432:SF3">
    <property type="entry name" value="ETHANOLAMINE UTILIZATION PROTEIN EUTJ"/>
    <property type="match status" value="1"/>
</dbReference>
<dbReference type="Pfam" id="PF14450">
    <property type="entry name" value="FtsA"/>
    <property type="match status" value="1"/>
</dbReference>
<accession>A0A8A0RQR1</accession>
<keyword evidence="2" id="KW-0131">Cell cycle</keyword>
<dbReference type="SMART" id="SM00842">
    <property type="entry name" value="FtsA"/>
    <property type="match status" value="1"/>
</dbReference>
<evidence type="ECO:0000313" key="2">
    <source>
        <dbReference type="EMBL" id="QSQ09536.1"/>
    </source>
</evidence>
<dbReference type="CDD" id="cd24004">
    <property type="entry name" value="ASKHA_NBD_PilM-like"/>
    <property type="match status" value="1"/>
</dbReference>
<organism evidence="2 3">
    <name type="scientific">Koleobacter methoxysyntrophicus</name>
    <dbReference type="NCBI Taxonomy" id="2751313"/>
    <lineage>
        <taxon>Bacteria</taxon>
        <taxon>Bacillati</taxon>
        <taxon>Bacillota</taxon>
        <taxon>Clostridia</taxon>
        <taxon>Koleobacterales</taxon>
        <taxon>Koleobacteraceae</taxon>
        <taxon>Koleobacter</taxon>
    </lineage>
</organism>
<dbReference type="SUPFAM" id="SSF53067">
    <property type="entry name" value="Actin-like ATPase domain"/>
    <property type="match status" value="2"/>
</dbReference>
<keyword evidence="2" id="KW-0132">Cell division</keyword>
<evidence type="ECO:0000313" key="3">
    <source>
        <dbReference type="Proteomes" id="UP000662904"/>
    </source>
</evidence>